<comment type="caution">
    <text evidence="2">The sequence shown here is derived from an EMBL/GenBank/DDBJ whole genome shotgun (WGS) entry which is preliminary data.</text>
</comment>
<keyword evidence="3" id="KW-1185">Reference proteome</keyword>
<name>A0ABN0NX61_TRELE</name>
<dbReference type="Pfam" id="PF13306">
    <property type="entry name" value="LRR_5"/>
    <property type="match status" value="1"/>
</dbReference>
<dbReference type="PROSITE" id="PS51257">
    <property type="entry name" value="PROKAR_LIPOPROTEIN"/>
    <property type="match status" value="1"/>
</dbReference>
<dbReference type="Proteomes" id="UP000016649">
    <property type="component" value="Unassembled WGS sequence"/>
</dbReference>
<dbReference type="Gene3D" id="3.80.10.10">
    <property type="entry name" value="Ribonuclease Inhibitor"/>
    <property type="match status" value="1"/>
</dbReference>
<accession>A0ABN0NX61</accession>
<gene>
    <name evidence="2" type="ORF">HMPREF9193_01904</name>
</gene>
<reference evidence="2 3" key="1">
    <citation type="submission" date="2013-08" db="EMBL/GenBank/DDBJ databases">
        <authorList>
            <person name="Weinstock G."/>
            <person name="Sodergren E."/>
            <person name="Wylie T."/>
            <person name="Fulton L."/>
            <person name="Fulton R."/>
            <person name="Fronick C."/>
            <person name="O'Laughlin M."/>
            <person name="Godfrey J."/>
            <person name="Miner T."/>
            <person name="Herter B."/>
            <person name="Appelbaum E."/>
            <person name="Cordes M."/>
            <person name="Lek S."/>
            <person name="Wollam A."/>
            <person name="Pepin K.H."/>
            <person name="Palsikar V.B."/>
            <person name="Mitreva M."/>
            <person name="Wilson R.K."/>
        </authorList>
    </citation>
    <scope>NUCLEOTIDE SEQUENCE [LARGE SCALE GENOMIC DNA]</scope>
    <source>
        <strain evidence="2 3">ATCC 700332</strain>
    </source>
</reference>
<sequence length="358" mass="38050">MRQKRGAALITTAVLTLSLAAAALLFTACPNAVQTPKPTPPPPAPTHTLTFSVEGTPANGELKAMAGSTEITSGSKVAQGATVTFTATPLNTYFVEKWTITGGTFKTGGKDGDTTATVQITGETAVKVSFARYKTIAFGTDGADLVNYLTTASPASDGIYYINITGLKGADLDGEDAKPSRLGKILKANPTKKVSLKWPKTVEGLAHMRNCFLGCENLVSVAVIPESVDNMNGCFWGCTNLTEAPAIPEKVKDMGSCFRNCTKLTQAPPIPKKTKYMLRCFENCTSLTSVTLKCDYNTSGFFINAFNGCTALGEKSIKVPQAYYGNYTTADALNKMAVPGADEAEKRKKFEGLTELNP</sequence>
<proteinExistence type="predicted"/>
<evidence type="ECO:0000313" key="3">
    <source>
        <dbReference type="Proteomes" id="UP000016649"/>
    </source>
</evidence>
<dbReference type="RefSeq" id="WP_021688118.1">
    <property type="nucleotide sequence ID" value="NZ_KI260571.1"/>
</dbReference>
<evidence type="ECO:0000256" key="1">
    <source>
        <dbReference type="SAM" id="SignalP"/>
    </source>
</evidence>
<evidence type="ECO:0000313" key="2">
    <source>
        <dbReference type="EMBL" id="ERJ91896.1"/>
    </source>
</evidence>
<protein>
    <recommendedName>
        <fullName evidence="4">Bacterial repeat domain-containing protein</fullName>
    </recommendedName>
</protein>
<dbReference type="InterPro" id="IPR026906">
    <property type="entry name" value="LRR_5"/>
</dbReference>
<dbReference type="EMBL" id="AWVH01000040">
    <property type="protein sequence ID" value="ERJ91896.1"/>
    <property type="molecule type" value="Genomic_DNA"/>
</dbReference>
<organism evidence="2 3">
    <name type="scientific">Treponema lecithinolyticum ATCC 700332</name>
    <dbReference type="NCBI Taxonomy" id="1321815"/>
    <lineage>
        <taxon>Bacteria</taxon>
        <taxon>Pseudomonadati</taxon>
        <taxon>Spirochaetota</taxon>
        <taxon>Spirochaetia</taxon>
        <taxon>Spirochaetales</taxon>
        <taxon>Treponemataceae</taxon>
        <taxon>Treponema</taxon>
    </lineage>
</organism>
<dbReference type="InterPro" id="IPR032675">
    <property type="entry name" value="LRR_dom_sf"/>
</dbReference>
<feature type="chain" id="PRO_5046804566" description="Bacterial repeat domain-containing protein" evidence="1">
    <location>
        <begin position="33"/>
        <end position="358"/>
    </location>
</feature>
<feature type="signal peptide" evidence="1">
    <location>
        <begin position="1"/>
        <end position="32"/>
    </location>
</feature>
<evidence type="ECO:0008006" key="4">
    <source>
        <dbReference type="Google" id="ProtNLM"/>
    </source>
</evidence>
<keyword evidence="1" id="KW-0732">Signal</keyword>